<protein>
    <submittedName>
        <fullName evidence="1">DUF1376 domain-containing protein</fullName>
    </submittedName>
</protein>
<evidence type="ECO:0000313" key="2">
    <source>
        <dbReference type="Proteomes" id="UP001196097"/>
    </source>
</evidence>
<dbReference type="Proteomes" id="UP001196097">
    <property type="component" value="Chromosome"/>
</dbReference>
<evidence type="ECO:0000313" key="1">
    <source>
        <dbReference type="EMBL" id="XRP73220.1"/>
    </source>
</evidence>
<dbReference type="EMBL" id="CP130946">
    <property type="protein sequence ID" value="XRP73220.1"/>
    <property type="molecule type" value="Genomic_DNA"/>
</dbReference>
<organism evidence="1 2">
    <name type="scientific">Acidithiobacillus ferruginosus</name>
    <dbReference type="NCBI Taxonomy" id="3063951"/>
    <lineage>
        <taxon>Bacteria</taxon>
        <taxon>Pseudomonadati</taxon>
        <taxon>Pseudomonadota</taxon>
        <taxon>Acidithiobacillia</taxon>
        <taxon>Acidithiobacillales</taxon>
        <taxon>Acidithiobacillaceae</taxon>
        <taxon>Acidithiobacillus</taxon>
    </lineage>
</organism>
<sequence>MCNPRKPFISEISDIDPPITTDVDLRSVRWFKLDIVSLLNSDFMQLASPEEFKAAFMLWTKSIHQLPAGSLPNDEAILAKLAGGYDYRRKPWQRIREMALHGWELCSDGRLYHQAVAGTVLDILAAVHARPSVGEPLDTREVAKAKARARQQKFRDSQRAKRVKSETPVNLGAEESESSAADAMQSVTPVTPAITSRVTPVTSPIKEEDKDKDEDNATVTSRITSRVTPITPLSVTPETPSPDNLETHPSTREGLICKKLRGLGVRAAPHMVVVQEMCARHSDEHILAAAEIALEKKGSGIHVGYIAAMLKDAGKSSGKGGKNKPAAGPPNRSLLPPVAVAESHFIAL</sequence>
<reference evidence="1 2" key="1">
    <citation type="journal article" date="2021" name="ISME J.">
        <title>Genomic evolution of the class Acidithiobacillia: deep-branching Proteobacteria living in extreme acidic conditions.</title>
        <authorList>
            <person name="Moya-Beltran A."/>
            <person name="Beard S."/>
            <person name="Rojas-Villalobos C."/>
            <person name="Issotta F."/>
            <person name="Gallardo Y."/>
            <person name="Ulloa R."/>
            <person name="Giaveno A."/>
            <person name="Degli Esposti M."/>
            <person name="Johnson D.B."/>
            <person name="Quatrini R."/>
        </authorList>
    </citation>
    <scope>NUCLEOTIDE SEQUENCE [LARGE SCALE GENOMIC DNA]</scope>
    <source>
        <strain evidence="1 2">CF3</strain>
    </source>
</reference>
<keyword evidence="2" id="KW-1185">Reference proteome</keyword>
<gene>
    <name evidence="1" type="ORF">HF292_000850</name>
</gene>
<accession>A0ACD5IHF0</accession>
<name>A0ACD5IHF0_9PROT</name>
<proteinExistence type="predicted"/>